<dbReference type="SUPFAM" id="SSF53448">
    <property type="entry name" value="Nucleotide-diphospho-sugar transferases"/>
    <property type="match status" value="1"/>
</dbReference>
<gene>
    <name evidence="11" type="ORF">GBAR_LOCUS4072</name>
</gene>
<evidence type="ECO:0000256" key="6">
    <source>
        <dbReference type="ARBA" id="ARBA00022989"/>
    </source>
</evidence>
<dbReference type="Proteomes" id="UP001174909">
    <property type="component" value="Unassembled WGS sequence"/>
</dbReference>
<dbReference type="AlphaFoldDB" id="A0AA35R5I2"/>
<feature type="compositionally biased region" description="Low complexity" evidence="10">
    <location>
        <begin position="82"/>
        <end position="98"/>
    </location>
</feature>
<organism evidence="11 12">
    <name type="scientific">Geodia barretti</name>
    <name type="common">Barrett's horny sponge</name>
    <dbReference type="NCBI Taxonomy" id="519541"/>
    <lineage>
        <taxon>Eukaryota</taxon>
        <taxon>Metazoa</taxon>
        <taxon>Porifera</taxon>
        <taxon>Demospongiae</taxon>
        <taxon>Heteroscleromorpha</taxon>
        <taxon>Tetractinellida</taxon>
        <taxon>Astrophorina</taxon>
        <taxon>Geodiidae</taxon>
        <taxon>Geodia</taxon>
    </lineage>
</organism>
<dbReference type="PANTHER" id="PTHR12369:SF5">
    <property type="entry name" value="HEXOSYLTRANSFERASE"/>
    <property type="match status" value="1"/>
</dbReference>
<evidence type="ECO:0000256" key="2">
    <source>
        <dbReference type="ARBA" id="ARBA00009239"/>
    </source>
</evidence>
<evidence type="ECO:0000256" key="3">
    <source>
        <dbReference type="ARBA" id="ARBA00022679"/>
    </source>
</evidence>
<keyword evidence="8" id="KW-0472">Membrane</keyword>
<evidence type="ECO:0000256" key="4">
    <source>
        <dbReference type="ARBA" id="ARBA00022692"/>
    </source>
</evidence>
<evidence type="ECO:0000313" key="11">
    <source>
        <dbReference type="EMBL" id="CAI8005123.1"/>
    </source>
</evidence>
<name>A0AA35R5I2_GEOBA</name>
<dbReference type="EC" id="2.4.1.-" evidence="9"/>
<comment type="subcellular location">
    <subcellularLocation>
        <location evidence="1 9">Golgi apparatus</location>
        <location evidence="1 9">Golgi stack membrane</location>
        <topology evidence="1 9">Single-pass type II membrane protein</topology>
    </subcellularLocation>
</comment>
<dbReference type="PANTHER" id="PTHR12369">
    <property type="entry name" value="CHONDROITIN SYNTHASE"/>
    <property type="match status" value="1"/>
</dbReference>
<keyword evidence="4" id="KW-0812">Transmembrane</keyword>
<keyword evidence="5 9" id="KW-0735">Signal-anchor</keyword>
<keyword evidence="6" id="KW-1133">Transmembrane helix</keyword>
<dbReference type="InterPro" id="IPR008428">
    <property type="entry name" value="Chond_GalNAc"/>
</dbReference>
<comment type="similarity">
    <text evidence="2 9">Belongs to the chondroitin N-acetylgalactosaminyltransferase family.</text>
</comment>
<accession>A0AA35R5I2</accession>
<keyword evidence="7 9" id="KW-0333">Golgi apparatus</keyword>
<protein>
    <recommendedName>
        <fullName evidence="9">Hexosyltransferase</fullName>
        <ecNumber evidence="9">2.4.1.-</ecNumber>
    </recommendedName>
</protein>
<evidence type="ECO:0000313" key="12">
    <source>
        <dbReference type="Proteomes" id="UP001174909"/>
    </source>
</evidence>
<evidence type="ECO:0000256" key="7">
    <source>
        <dbReference type="ARBA" id="ARBA00023034"/>
    </source>
</evidence>
<feature type="compositionally biased region" description="Low complexity" evidence="10">
    <location>
        <begin position="48"/>
        <end position="59"/>
    </location>
</feature>
<evidence type="ECO:0000256" key="8">
    <source>
        <dbReference type="ARBA" id="ARBA00023136"/>
    </source>
</evidence>
<keyword evidence="12" id="KW-1185">Reference proteome</keyword>
<dbReference type="GO" id="GO:0008376">
    <property type="term" value="F:acetylgalactosaminyltransferase activity"/>
    <property type="evidence" value="ECO:0007669"/>
    <property type="project" value="InterPro"/>
</dbReference>
<dbReference type="EMBL" id="CASHTH010000577">
    <property type="protein sequence ID" value="CAI8005123.1"/>
    <property type="molecule type" value="Genomic_DNA"/>
</dbReference>
<reference evidence="11" key="1">
    <citation type="submission" date="2023-03" db="EMBL/GenBank/DDBJ databases">
        <authorList>
            <person name="Steffen K."/>
            <person name="Cardenas P."/>
        </authorList>
    </citation>
    <scope>NUCLEOTIDE SEQUENCE</scope>
</reference>
<feature type="region of interest" description="Disordered" evidence="10">
    <location>
        <begin position="39"/>
        <end position="117"/>
    </location>
</feature>
<evidence type="ECO:0000256" key="10">
    <source>
        <dbReference type="SAM" id="MobiDB-lite"/>
    </source>
</evidence>
<comment type="caution">
    <text evidence="11">The sequence shown here is derived from an EMBL/GenBank/DDBJ whole genome shotgun (WGS) entry which is preliminary data.</text>
</comment>
<proteinExistence type="inferred from homology"/>
<sequence length="662" mass="74175">MKALRAMLGAVIVMAATVMIFSITLSSPRVLKEDPRYRFPGKEERGMSPPSSHLLSSPSQHVISPLPSAQTPFNSTTTSQIPTTALSSAAANAPSSPTHLHSQTTETTETERTEETAPQNVLFDSDMIGHLNYDIWRHPVGYCVDDLRIKRDFPSRPETRKSIDQLQTTFSAKDKDSLVNKYGHKIYGYLLPATPGGHWLRMELTQVTAACSAEVWLSSGPSPLASRLVVSAETLMMGRVQKASTKEIQDSEEIQLGPGTYYFEFLEKAFDGKCVATVKWKQPGDTDFKTISSDHFAMAVKLKPGGSEYADGWPVVEELQGDLPSNHLQSHATVQYTGDTIYPISELDVLENCEFTSQVAYPRILKKQYEGVYQIRESLVFPKDPTVFLHWRKKDKGNRFMSEERSGHVLELYKKAFAEKSSSGEVKINKIEETENKKAGSRFLLELDIQLEGESEVLHTSEYVYLATGASSLCHTSNFQWKRNVDVYLVVSVKNLGAWVQHLIHNMEHIYKVTGDERFELVIVDYQSGDLDVAAELRASSLPRWKVISMTGGFSRSGGLQAGIDYVTNPDAIVMTIDMHLTLPPGFVEYTRRHVVQGKMGFAPMFFRLNQGYTEININGFWETLTYGLLGMYKSDWTTAGGFDVQKYTTKWGGEDWGAVDR</sequence>
<keyword evidence="3 9" id="KW-0808">Transferase</keyword>
<feature type="compositionally biased region" description="Polar residues" evidence="10">
    <location>
        <begin position="67"/>
        <end position="81"/>
    </location>
</feature>
<dbReference type="InterPro" id="IPR051227">
    <property type="entry name" value="CS_glycosyltransferase"/>
</dbReference>
<evidence type="ECO:0000256" key="9">
    <source>
        <dbReference type="RuleBase" id="RU364016"/>
    </source>
</evidence>
<evidence type="ECO:0000256" key="1">
    <source>
        <dbReference type="ARBA" id="ARBA00004447"/>
    </source>
</evidence>
<dbReference type="Pfam" id="PF05679">
    <property type="entry name" value="CHGN"/>
    <property type="match status" value="1"/>
</dbReference>
<dbReference type="InterPro" id="IPR029044">
    <property type="entry name" value="Nucleotide-diphossugar_trans"/>
</dbReference>
<dbReference type="GO" id="GO:0032580">
    <property type="term" value="C:Golgi cisterna membrane"/>
    <property type="evidence" value="ECO:0007669"/>
    <property type="project" value="UniProtKB-SubCell"/>
</dbReference>
<dbReference type="Gene3D" id="3.90.550.10">
    <property type="entry name" value="Spore Coat Polysaccharide Biosynthesis Protein SpsA, Chain A"/>
    <property type="match status" value="1"/>
</dbReference>
<evidence type="ECO:0000256" key="5">
    <source>
        <dbReference type="ARBA" id="ARBA00022968"/>
    </source>
</evidence>